<dbReference type="AlphaFoldDB" id="A0A6A6Z6T9"/>
<dbReference type="EMBL" id="MU003693">
    <property type="protein sequence ID" value="KAF2815987.1"/>
    <property type="molecule type" value="Genomic_DNA"/>
</dbReference>
<organism evidence="2">
    <name type="scientific">Mytilinidion resinicola</name>
    <dbReference type="NCBI Taxonomy" id="574789"/>
    <lineage>
        <taxon>Eukaryota</taxon>
        <taxon>Fungi</taxon>
        <taxon>Dikarya</taxon>
        <taxon>Ascomycota</taxon>
        <taxon>Pezizomycotina</taxon>
        <taxon>Dothideomycetes</taxon>
        <taxon>Pleosporomycetidae</taxon>
        <taxon>Mytilinidiales</taxon>
        <taxon>Mytilinidiaceae</taxon>
        <taxon>Mytilinidion</taxon>
    </lineage>
</organism>
<reference evidence="2 4" key="1">
    <citation type="journal article" date="2020" name="Stud. Mycol.">
        <title>101 Dothideomycetes genomes: a test case for predicting lifestyles and emergence of pathogens.</title>
        <authorList>
            <person name="Haridas S."/>
            <person name="Albert R."/>
            <person name="Binder M."/>
            <person name="Bloem J."/>
            <person name="Labutti K."/>
            <person name="Salamov A."/>
            <person name="Andreopoulos B."/>
            <person name="Baker S."/>
            <person name="Barry K."/>
            <person name="Bills G."/>
            <person name="Bluhm B."/>
            <person name="Cannon C."/>
            <person name="Castanera R."/>
            <person name="Culley D."/>
            <person name="Daum C."/>
            <person name="Ezra D."/>
            <person name="Gonzalez J."/>
            <person name="Henrissat B."/>
            <person name="Kuo A."/>
            <person name="Liang C."/>
            <person name="Lipzen A."/>
            <person name="Lutzoni F."/>
            <person name="Magnuson J."/>
            <person name="Mondo S."/>
            <person name="Nolan M."/>
            <person name="Ohm R."/>
            <person name="Pangilinan J."/>
            <person name="Park H.-J."/>
            <person name="Ramirez L."/>
            <person name="Alfaro M."/>
            <person name="Sun H."/>
            <person name="Tritt A."/>
            <person name="Yoshinaga Y."/>
            <person name="Zwiers L.-H."/>
            <person name="Turgeon B."/>
            <person name="Goodwin S."/>
            <person name="Spatafora J."/>
            <person name="Crous P."/>
            <person name="Grigoriev I."/>
        </authorList>
    </citation>
    <scope>NUCLEOTIDE SEQUENCE</scope>
    <source>
        <strain evidence="2 4">CBS 304.34</strain>
    </source>
</reference>
<evidence type="ECO:0000313" key="3">
    <source>
        <dbReference type="Proteomes" id="UP000504636"/>
    </source>
</evidence>
<feature type="compositionally biased region" description="Basic and acidic residues" evidence="1">
    <location>
        <begin position="198"/>
        <end position="207"/>
    </location>
</feature>
<name>A0A6A6Z6T9_9PEZI</name>
<feature type="region of interest" description="Disordered" evidence="1">
    <location>
        <begin position="47"/>
        <end position="88"/>
    </location>
</feature>
<evidence type="ECO:0000313" key="2">
    <source>
        <dbReference type="EMBL" id="KAF2815987.1"/>
    </source>
</evidence>
<keyword evidence="3" id="KW-1185">Reference proteome</keyword>
<gene>
    <name evidence="2 4" type="ORF">BDZ99DRAFT_565873</name>
</gene>
<reference evidence="4" key="2">
    <citation type="submission" date="2020-04" db="EMBL/GenBank/DDBJ databases">
        <authorList>
            <consortium name="NCBI Genome Project"/>
        </authorList>
    </citation>
    <scope>NUCLEOTIDE SEQUENCE</scope>
    <source>
        <strain evidence="4">CBS 304.34</strain>
    </source>
</reference>
<protein>
    <submittedName>
        <fullName evidence="2 4">Uncharacterized protein</fullName>
    </submittedName>
</protein>
<reference evidence="4" key="3">
    <citation type="submission" date="2025-04" db="UniProtKB">
        <authorList>
            <consortium name="RefSeq"/>
        </authorList>
    </citation>
    <scope>IDENTIFICATION</scope>
    <source>
        <strain evidence="4">CBS 304.34</strain>
    </source>
</reference>
<evidence type="ECO:0000313" key="4">
    <source>
        <dbReference type="RefSeq" id="XP_033582951.1"/>
    </source>
</evidence>
<feature type="region of interest" description="Disordered" evidence="1">
    <location>
        <begin position="146"/>
        <end position="166"/>
    </location>
</feature>
<dbReference type="Proteomes" id="UP000504636">
    <property type="component" value="Unplaced"/>
</dbReference>
<dbReference type="GeneID" id="54468415"/>
<feature type="region of interest" description="Disordered" evidence="1">
    <location>
        <begin position="180"/>
        <end position="218"/>
    </location>
</feature>
<sequence>MHDGSQTFTLQHMQPRPQQLLAMYGIPALWTATAGGTVKLLRLAHSSHQENQGDEPLEDPDEGTLEAPPNPLDDPADSLLEGSMLEGDGQTIQPDHTCSEAFSSGADYLDALSLRYREGYSVYDWDYEPCEACIWEAKSLAESDTKPEASALQLGTGEAPPEPYSGYESCRLAVEAHQALDSFRSPTMPPPPQPRLSGLRESDDKSPDYAFQSSPAYT</sequence>
<evidence type="ECO:0000256" key="1">
    <source>
        <dbReference type="SAM" id="MobiDB-lite"/>
    </source>
</evidence>
<feature type="compositionally biased region" description="Acidic residues" evidence="1">
    <location>
        <begin position="52"/>
        <end position="64"/>
    </location>
</feature>
<proteinExistence type="predicted"/>
<dbReference type="RefSeq" id="XP_033582951.1">
    <property type="nucleotide sequence ID" value="XM_033727522.1"/>
</dbReference>
<dbReference type="OrthoDB" id="10597537at2759"/>
<accession>A0A6A6Z6T9</accession>